<comment type="caution">
    <text evidence="5">The sequence shown here is derived from an EMBL/GenBank/DDBJ whole genome shotgun (WGS) entry which is preliminary data.</text>
</comment>
<evidence type="ECO:0000259" key="4">
    <source>
        <dbReference type="PROSITE" id="PS51387"/>
    </source>
</evidence>
<keyword evidence="3" id="KW-0560">Oxidoreductase</keyword>
<dbReference type="SUPFAM" id="SSF56176">
    <property type="entry name" value="FAD-binding/transporter-associated domain-like"/>
    <property type="match status" value="1"/>
</dbReference>
<dbReference type="InterPro" id="IPR016167">
    <property type="entry name" value="FAD-bd_PCMH_sub1"/>
</dbReference>
<dbReference type="Gene3D" id="3.30.390.50">
    <property type="entry name" value="CO dehydrogenase flavoprotein, C-terminal domain"/>
    <property type="match status" value="1"/>
</dbReference>
<gene>
    <name evidence="5" type="primary">cutM</name>
    <name evidence="5" type="ORF">Pa4123_23120</name>
</gene>
<dbReference type="SMART" id="SM01092">
    <property type="entry name" value="CO_deh_flav_C"/>
    <property type="match status" value="1"/>
</dbReference>
<evidence type="ECO:0000256" key="2">
    <source>
        <dbReference type="ARBA" id="ARBA00022827"/>
    </source>
</evidence>
<dbReference type="Pfam" id="PF00941">
    <property type="entry name" value="FAD_binding_5"/>
    <property type="match status" value="1"/>
</dbReference>
<reference evidence="5" key="1">
    <citation type="submission" date="2022-12" db="EMBL/GenBank/DDBJ databases">
        <title>New Phytohabitans aurantiacus sp. RD004123 nov., an actinomycete isolated from soil.</title>
        <authorList>
            <person name="Triningsih D.W."/>
            <person name="Harunari E."/>
            <person name="Igarashi Y."/>
        </authorList>
    </citation>
    <scope>NUCLEOTIDE SEQUENCE</scope>
    <source>
        <strain evidence="5">RD004123</strain>
    </source>
</reference>
<dbReference type="EMBL" id="BSDI01000008">
    <property type="protein sequence ID" value="GLH97038.1"/>
    <property type="molecule type" value="Genomic_DNA"/>
</dbReference>
<evidence type="ECO:0000313" key="5">
    <source>
        <dbReference type="EMBL" id="GLH97038.1"/>
    </source>
</evidence>
<keyword evidence="2" id="KW-0274">FAD</keyword>
<evidence type="ECO:0000256" key="3">
    <source>
        <dbReference type="ARBA" id="ARBA00023002"/>
    </source>
</evidence>
<dbReference type="PROSITE" id="PS51387">
    <property type="entry name" value="FAD_PCMH"/>
    <property type="match status" value="1"/>
</dbReference>
<dbReference type="InterPro" id="IPR002346">
    <property type="entry name" value="Mopterin_DH_FAD-bd"/>
</dbReference>
<dbReference type="InterPro" id="IPR051312">
    <property type="entry name" value="Diverse_Substr_Oxidored"/>
</dbReference>
<organism evidence="5 6">
    <name type="scientific">Phytohabitans aurantiacus</name>
    <dbReference type="NCBI Taxonomy" id="3016789"/>
    <lineage>
        <taxon>Bacteria</taxon>
        <taxon>Bacillati</taxon>
        <taxon>Actinomycetota</taxon>
        <taxon>Actinomycetes</taxon>
        <taxon>Micromonosporales</taxon>
        <taxon>Micromonosporaceae</taxon>
    </lineage>
</organism>
<name>A0ABQ5QRC8_9ACTN</name>
<dbReference type="Proteomes" id="UP001144280">
    <property type="component" value="Unassembled WGS sequence"/>
</dbReference>
<sequence>MIPAAFEYTKPSTVDEAVQALADGGEDAKVLAGGQSLIPMLRLRLAAPTLLVDLGGLGELRGVRDDGDALVIGAMTRYADLLRDPLVRDHAPLLAQATATVADRQVRHLGTIGGSLAEADPAGDLPSVAVALDVSFEVVGPDGWRTISAADFFVDFLTTALGDGEMLAALRVPKQDGWGTHYEKFNRVAQAWSIVGVAVAVRRENGTIAEARVGLTNMGNRPVRARAVEEALTGAPATVDAVSSAAARAAEGADPPADVWASAEYRSHLATVLTRRAVVAAGGIHAS</sequence>
<dbReference type="PANTHER" id="PTHR42659:SF2">
    <property type="entry name" value="XANTHINE DEHYDROGENASE SUBUNIT C-RELATED"/>
    <property type="match status" value="1"/>
</dbReference>
<dbReference type="InterPro" id="IPR016166">
    <property type="entry name" value="FAD-bd_PCMH"/>
</dbReference>
<evidence type="ECO:0000256" key="1">
    <source>
        <dbReference type="ARBA" id="ARBA00022630"/>
    </source>
</evidence>
<dbReference type="PANTHER" id="PTHR42659">
    <property type="entry name" value="XANTHINE DEHYDROGENASE SUBUNIT C-RELATED"/>
    <property type="match status" value="1"/>
</dbReference>
<dbReference type="Gene3D" id="3.30.43.10">
    <property type="entry name" value="Uridine Diphospho-n-acetylenolpyruvylglucosamine Reductase, domain 2"/>
    <property type="match status" value="1"/>
</dbReference>
<dbReference type="InterPro" id="IPR005107">
    <property type="entry name" value="CO_DH_flav_C"/>
</dbReference>
<protein>
    <submittedName>
        <fullName evidence="5">Carbon-monoxide dehydrogenase medium subunit</fullName>
    </submittedName>
</protein>
<dbReference type="Pfam" id="PF03450">
    <property type="entry name" value="CO_deh_flav_C"/>
    <property type="match status" value="1"/>
</dbReference>
<dbReference type="Gene3D" id="3.30.465.10">
    <property type="match status" value="1"/>
</dbReference>
<proteinExistence type="predicted"/>
<keyword evidence="1" id="KW-0285">Flavoprotein</keyword>
<dbReference type="InterPro" id="IPR036683">
    <property type="entry name" value="CO_DH_flav_C_dom_sf"/>
</dbReference>
<accession>A0ABQ5QRC8</accession>
<feature type="domain" description="FAD-binding PCMH-type" evidence="4">
    <location>
        <begin position="1"/>
        <end position="177"/>
    </location>
</feature>
<keyword evidence="6" id="KW-1185">Reference proteome</keyword>
<dbReference type="InterPro" id="IPR016169">
    <property type="entry name" value="FAD-bd_PCMH_sub2"/>
</dbReference>
<dbReference type="RefSeq" id="WP_281894543.1">
    <property type="nucleotide sequence ID" value="NZ_BSDI01000008.1"/>
</dbReference>
<dbReference type="InterPro" id="IPR036318">
    <property type="entry name" value="FAD-bd_PCMH-like_sf"/>
</dbReference>
<dbReference type="SUPFAM" id="SSF55447">
    <property type="entry name" value="CO dehydrogenase flavoprotein C-terminal domain-like"/>
    <property type="match status" value="1"/>
</dbReference>
<evidence type="ECO:0000313" key="6">
    <source>
        <dbReference type="Proteomes" id="UP001144280"/>
    </source>
</evidence>